<dbReference type="Gene3D" id="3.10.10.10">
    <property type="entry name" value="HIV Type 1 Reverse Transcriptase, subunit A, domain 1"/>
    <property type="match status" value="1"/>
</dbReference>
<dbReference type="WBParaSite" id="ACAC_0000941501-mRNA-1">
    <property type="protein sequence ID" value="ACAC_0000941501-mRNA-1"/>
    <property type="gene ID" value="ACAC_0000941501"/>
</dbReference>
<reference evidence="2" key="1">
    <citation type="submission" date="2012-09" db="EMBL/GenBank/DDBJ databases">
        <authorList>
            <person name="Martin A.A."/>
        </authorList>
    </citation>
    <scope>NUCLEOTIDE SEQUENCE</scope>
</reference>
<protein>
    <submittedName>
        <fullName evidence="3">DUF1758 domain-containing protein</fullName>
    </submittedName>
</protein>
<dbReference type="InterPro" id="IPR005312">
    <property type="entry name" value="DUF1759"/>
</dbReference>
<dbReference type="InterPro" id="IPR008042">
    <property type="entry name" value="Retrotrans_Pao"/>
</dbReference>
<feature type="domain" description="Reverse transcriptase" evidence="1">
    <location>
        <begin position="548"/>
        <end position="710"/>
    </location>
</feature>
<dbReference type="Pfam" id="PF05380">
    <property type="entry name" value="Peptidase_A17"/>
    <property type="match status" value="1"/>
</dbReference>
<evidence type="ECO:0000313" key="2">
    <source>
        <dbReference type="Proteomes" id="UP000035642"/>
    </source>
</evidence>
<dbReference type="AlphaFoldDB" id="A0A0K0DET9"/>
<proteinExistence type="predicted"/>
<dbReference type="SUPFAM" id="SSF56672">
    <property type="entry name" value="DNA/RNA polymerases"/>
    <property type="match status" value="1"/>
</dbReference>
<dbReference type="Gene3D" id="3.30.70.270">
    <property type="match status" value="1"/>
</dbReference>
<dbReference type="Pfam" id="PF00078">
    <property type="entry name" value="RVT_1"/>
    <property type="match status" value="1"/>
</dbReference>
<dbReference type="STRING" id="6313.A0A0K0DET9"/>
<name>A0A0K0DET9_ANGCA</name>
<dbReference type="InterPro" id="IPR043502">
    <property type="entry name" value="DNA/RNA_pol_sf"/>
</dbReference>
<accession>A0A0K0DET9</accession>
<evidence type="ECO:0000259" key="1">
    <source>
        <dbReference type="Pfam" id="PF00078"/>
    </source>
</evidence>
<keyword evidence="2" id="KW-1185">Reference proteome</keyword>
<dbReference type="Pfam" id="PF03564">
    <property type="entry name" value="DUF1759"/>
    <property type="match status" value="1"/>
</dbReference>
<organism evidence="2 3">
    <name type="scientific">Angiostrongylus cantonensis</name>
    <name type="common">Rat lungworm</name>
    <dbReference type="NCBI Taxonomy" id="6313"/>
    <lineage>
        <taxon>Eukaryota</taxon>
        <taxon>Metazoa</taxon>
        <taxon>Ecdysozoa</taxon>
        <taxon>Nematoda</taxon>
        <taxon>Chromadorea</taxon>
        <taxon>Rhabditida</taxon>
        <taxon>Rhabditina</taxon>
        <taxon>Rhabditomorpha</taxon>
        <taxon>Strongyloidea</taxon>
        <taxon>Metastrongylidae</taxon>
        <taxon>Angiostrongylus</taxon>
    </lineage>
</organism>
<sequence>MSNTLSSHLGALTKAINRLKFSFNKYDQEVNSTVDIPSNEPQQTEHLVARKDAVKQATSAITKDRDSLEAALDNYTKAADNFELQTSIPDELKDGIQLNVNETLEHIDKAEDYLSKLLELKNKLDSTQRNAQNDSYTAPLATNLPPIPIPNFSGDIWKWEAFWGKFEHSVHSRQMDDRLKMNYLLNSLHGKVRVFIKLYEISRESYPMVIDHLKAIAQIWAAQAIVLNPNKTKKEVVEVILDTAADRSFVTNYLAQTLQLKDAYSTELAIHKFGYSKTDTKKYGITSTILRETHGAEHEIAVTRTDTILQPLKRCSLSVEGQEFLHRNSISPSIDATRSTILSKILLGSGDVQKSLDKGIPLNNTLLSGLTLIPSRLGYLVTGTAYKQQKEPDIDIAPTASTTQVSYEIAESEENPWAFESSADNEFMGSNKEELQQQNMAIWKQFQETIEKREDGYYVRLPWKNDATTSPDNKAMAVKRLQAIIIKFKQDPKMLQEYHETIASQLHQNIIEEVDESKSSDGSITHYHPYHAVLTSHKETAKIRIVYDGSAHAKETSSLNDVLHQGPNFLPQICDILFRFRFGDIALTSDVEKAFLQIRLHEQDRDATRFLWVRDISKPFEQQNMVTCRFTRVTFGLNCSPFLLAGTIKYHLNNCLHDPKLVEDLVNNTYVDNVILTATSVHDAIKTYRKSKQLFRDLPPKISRNRVEFSGRQTLCLMSISRKTETDKTSHSRANSLHLRSHGMDHPTYAERKIVPPTPMNYEYTWDSVISNEHQQQWSKIVEHTNGFEANIPREIIHIGVPTKLILFADASKQCMATCAYIVTNNESQLLMGKSRLPLRKDNPTIPKLELNGLTMPTRLAQSIHGALKSHTVITDIIISDSETALNWIRFQKSTNSYGTLIKNRIKEIRQIVEKLPTPIQFGYIDTNHNPADCATRGLNKYELENHMWWKGPKFMRQTLSHRNASLFTLTPNNSEPENYTTILTLGAFEGELLDWAQHNQLLSAQRTMAYVLRYISKITSKLRSELRDRICQTVPELNATSSKPYLTAPEYKTALNVLVRNHQQISSYIPPRKSYYEVGCF</sequence>
<dbReference type="InterPro" id="IPR043128">
    <property type="entry name" value="Rev_trsase/Diguanyl_cyclase"/>
</dbReference>
<dbReference type="PANTHER" id="PTHR47331">
    <property type="entry name" value="PHD-TYPE DOMAIN-CONTAINING PROTEIN"/>
    <property type="match status" value="1"/>
</dbReference>
<reference evidence="3" key="2">
    <citation type="submission" date="2017-02" db="UniProtKB">
        <authorList>
            <consortium name="WormBaseParasite"/>
        </authorList>
    </citation>
    <scope>IDENTIFICATION</scope>
</reference>
<evidence type="ECO:0000313" key="3">
    <source>
        <dbReference type="WBParaSite" id="ACAC_0000941501-mRNA-1"/>
    </source>
</evidence>
<dbReference type="InterPro" id="IPR000477">
    <property type="entry name" value="RT_dom"/>
</dbReference>
<dbReference type="PANTHER" id="PTHR47331:SF1">
    <property type="entry name" value="GAG-LIKE PROTEIN"/>
    <property type="match status" value="1"/>
</dbReference>
<dbReference type="Proteomes" id="UP000035642">
    <property type="component" value="Unassembled WGS sequence"/>
</dbReference>